<dbReference type="GO" id="GO:0004609">
    <property type="term" value="F:phosphatidylserine decarboxylase activity"/>
    <property type="evidence" value="ECO:0007669"/>
    <property type="project" value="UniProtKB-UniRule"/>
</dbReference>
<keyword evidence="2 11" id="KW-0444">Lipid biosynthesis</keyword>
<dbReference type="Pfam" id="PF00168">
    <property type="entry name" value="C2"/>
    <property type="match status" value="2"/>
</dbReference>
<evidence type="ECO:0000313" key="16">
    <source>
        <dbReference type="Proteomes" id="UP000217199"/>
    </source>
</evidence>
<protein>
    <recommendedName>
        <fullName evidence="11">Phosphatidylserine decarboxylase proenzyme 2</fullName>
        <ecNumber evidence="11">4.1.1.65</ecNumber>
    </recommendedName>
    <component>
        <recommendedName>
            <fullName evidence="11">Phosphatidylserine decarboxylase 2 beta chain</fullName>
        </recommendedName>
    </component>
    <component>
        <recommendedName>
            <fullName evidence="11">Phosphatidylserine decarboxylase 2 alpha chain</fullName>
        </recommendedName>
    </component>
</protein>
<dbReference type="GO" id="GO:0006646">
    <property type="term" value="P:phosphatidylethanolamine biosynthetic process"/>
    <property type="evidence" value="ECO:0007669"/>
    <property type="project" value="UniProtKB-UniRule"/>
</dbReference>
<dbReference type="UniPathway" id="UPA00558">
    <property type="reaction ID" value="UER00616"/>
</dbReference>
<feature type="domain" description="C2" evidence="13">
    <location>
        <begin position="54"/>
        <end position="177"/>
    </location>
</feature>
<dbReference type="HAMAP" id="MF_00663">
    <property type="entry name" value="PS_decarb_PSD_B_type2"/>
    <property type="match status" value="1"/>
</dbReference>
<dbReference type="PANTHER" id="PTHR10067:SF17">
    <property type="entry name" value="PHOSPHATIDYLSERINE DECARBOXYLASE PROENZYME 2"/>
    <property type="match status" value="1"/>
</dbReference>
<dbReference type="EC" id="4.1.1.65" evidence="11"/>
<evidence type="ECO:0000256" key="5">
    <source>
        <dbReference type="ARBA" id="ARBA00023136"/>
    </source>
</evidence>
<evidence type="ECO:0000313" key="15">
    <source>
        <dbReference type="EMBL" id="PAV16344.1"/>
    </source>
</evidence>
<evidence type="ECO:0000256" key="6">
    <source>
        <dbReference type="ARBA" id="ARBA00023145"/>
    </source>
</evidence>
<keyword evidence="4 11" id="KW-0443">Lipid metabolism</keyword>
<dbReference type="SMART" id="SM00239">
    <property type="entry name" value="C2"/>
    <property type="match status" value="2"/>
</dbReference>
<comment type="similarity">
    <text evidence="11">Belongs to the phosphatidylserine decarboxylase family. PSD-B subfamily. Eukaryotic type II sub-subfamily.</text>
</comment>
<dbReference type="InterPro" id="IPR033177">
    <property type="entry name" value="PSD-B"/>
</dbReference>
<comment type="pathway">
    <text evidence="11">Phospholipid metabolism; phosphatidylethanolamine biosynthesis; phosphatidylethanolamine from CDP-diacylglycerol: step 2/2.</text>
</comment>
<evidence type="ECO:0000256" key="12">
    <source>
        <dbReference type="SAM" id="MobiDB-lite"/>
    </source>
</evidence>
<evidence type="ECO:0000256" key="10">
    <source>
        <dbReference type="ARBA" id="ARBA00023317"/>
    </source>
</evidence>
<keyword evidence="10 11" id="KW-0670">Pyruvate</keyword>
<dbReference type="Pfam" id="PF02666">
    <property type="entry name" value="PS_Dcarbxylase"/>
    <property type="match status" value="1"/>
</dbReference>
<keyword evidence="7 11" id="KW-0594">Phospholipid biosynthesis</keyword>
<evidence type="ECO:0000256" key="11">
    <source>
        <dbReference type="HAMAP-Rule" id="MF_03209"/>
    </source>
</evidence>
<feature type="domain" description="EF-hand" evidence="14">
    <location>
        <begin position="566"/>
        <end position="601"/>
    </location>
</feature>
<comment type="pathway">
    <text evidence="1">Lipid metabolism.</text>
</comment>
<feature type="compositionally biased region" description="Polar residues" evidence="12">
    <location>
        <begin position="728"/>
        <end position="742"/>
    </location>
</feature>
<dbReference type="Proteomes" id="UP000217199">
    <property type="component" value="Unassembled WGS sequence"/>
</dbReference>
<dbReference type="FunCoup" id="A0A286UA04">
    <property type="interactions" value="62"/>
</dbReference>
<comment type="subcellular location">
    <subcellularLocation>
        <location evidence="11">Golgi apparatus membrane</location>
        <topology evidence="11">Peripheral membrane protein</topology>
        <orientation evidence="11">Cytoplasmic side</orientation>
    </subcellularLocation>
    <subcellularLocation>
        <location evidence="11">Endosome membrane</location>
        <topology evidence="11">Peripheral membrane protein</topology>
        <orientation evidence="11">Cytoplasmic side</orientation>
    </subcellularLocation>
</comment>
<evidence type="ECO:0000256" key="2">
    <source>
        <dbReference type="ARBA" id="ARBA00022516"/>
    </source>
</evidence>
<feature type="compositionally biased region" description="Low complexity" evidence="12">
    <location>
        <begin position="305"/>
        <end position="318"/>
    </location>
</feature>
<dbReference type="SUPFAM" id="SSF47473">
    <property type="entry name" value="EF-hand"/>
    <property type="match status" value="1"/>
</dbReference>
<feature type="compositionally biased region" description="Low complexity" evidence="12">
    <location>
        <begin position="374"/>
        <end position="384"/>
    </location>
</feature>
<feature type="compositionally biased region" description="Low complexity" evidence="12">
    <location>
        <begin position="281"/>
        <end position="296"/>
    </location>
</feature>
<keyword evidence="16" id="KW-1185">Reference proteome</keyword>
<feature type="chain" id="PRO_5023537347" description="Phosphatidylserine decarboxylase 2 alpha chain" evidence="11">
    <location>
        <begin position="1109"/>
        <end position="1156"/>
    </location>
</feature>
<dbReference type="CDD" id="cd00030">
    <property type="entry name" value="C2"/>
    <property type="match status" value="1"/>
</dbReference>
<feature type="active site" description="Charge relay system; for autoendoproteolytic cleavage activity" evidence="11">
    <location>
        <position position="1022"/>
    </location>
</feature>
<comment type="cofactor">
    <cofactor evidence="11">
        <name>pyruvate</name>
        <dbReference type="ChEBI" id="CHEBI:15361"/>
    </cofactor>
    <text evidence="11">Binds 1 pyruvoyl group covalently per subunit.</text>
</comment>
<comment type="domain">
    <text evidence="11">The C2 domains have an essential, but non-catalytic function. They may facilitate interactions with other proteins and are required for lipid transport function.</text>
</comment>
<evidence type="ECO:0000259" key="14">
    <source>
        <dbReference type="PROSITE" id="PS50222"/>
    </source>
</evidence>
<dbReference type="InterPro" id="IPR003817">
    <property type="entry name" value="PS_Dcarbxylase"/>
</dbReference>
<comment type="subunit">
    <text evidence="11">Heterodimer of a large membrane-associated beta subunit and a small pyruvoyl-containing alpha subunit.</text>
</comment>
<feature type="domain" description="C2" evidence="13">
    <location>
        <begin position="398"/>
        <end position="518"/>
    </location>
</feature>
<feature type="chain" id="PRO_5023537346" description="Phosphatidylserine decarboxylase 2 beta chain" evidence="11">
    <location>
        <begin position="1"/>
        <end position="1108"/>
    </location>
</feature>
<dbReference type="GO" id="GO:0016540">
    <property type="term" value="P:protein autoprocessing"/>
    <property type="evidence" value="ECO:0007669"/>
    <property type="project" value="UniProtKB-UniRule"/>
</dbReference>
<dbReference type="GO" id="GO:0000139">
    <property type="term" value="C:Golgi membrane"/>
    <property type="evidence" value="ECO:0007669"/>
    <property type="project" value="UniProtKB-SubCell"/>
</dbReference>
<feature type="modified residue" description="Pyruvic acid (Ser); by autocatalysis" evidence="11">
    <location>
        <position position="1109"/>
    </location>
</feature>
<dbReference type="CDD" id="cd04039">
    <property type="entry name" value="C2_PSD"/>
    <property type="match status" value="1"/>
</dbReference>
<comment type="function">
    <text evidence="11">Catalyzes the formation of phosphatidylethanolamine (PtdEtn) from phosphatidylserine (PtdSer). Plays a central role in phospholipid metabolism and in the interorganelle trafficking of phosphatidylserine.</text>
</comment>
<keyword evidence="11" id="KW-0333">Golgi apparatus</keyword>
<feature type="region of interest" description="Disordered" evidence="12">
    <location>
        <begin position="238"/>
        <end position="392"/>
    </location>
</feature>
<dbReference type="PROSITE" id="PS50004">
    <property type="entry name" value="C2"/>
    <property type="match status" value="2"/>
</dbReference>
<dbReference type="InterPro" id="IPR002048">
    <property type="entry name" value="EF_hand_dom"/>
</dbReference>
<dbReference type="EMBL" id="NBII01000008">
    <property type="protein sequence ID" value="PAV16344.1"/>
    <property type="molecule type" value="Genomic_DNA"/>
</dbReference>
<evidence type="ECO:0000256" key="3">
    <source>
        <dbReference type="ARBA" id="ARBA00022793"/>
    </source>
</evidence>
<dbReference type="NCBIfam" id="TIGR00163">
    <property type="entry name" value="PS_decarb"/>
    <property type="match status" value="1"/>
</dbReference>
<evidence type="ECO:0000256" key="8">
    <source>
        <dbReference type="ARBA" id="ARBA00023239"/>
    </source>
</evidence>
<feature type="compositionally biased region" description="Polar residues" evidence="12">
    <location>
        <begin position="654"/>
        <end position="675"/>
    </location>
</feature>
<evidence type="ECO:0000256" key="4">
    <source>
        <dbReference type="ARBA" id="ARBA00023098"/>
    </source>
</evidence>
<keyword evidence="6 11" id="KW-0865">Zymogen</keyword>
<keyword evidence="9 11" id="KW-1208">Phospholipid metabolism</keyword>
<dbReference type="InParanoid" id="A0A286UA04"/>
<keyword evidence="3 11" id="KW-0210">Decarboxylase</keyword>
<proteinExistence type="inferred from homology"/>
<keyword evidence="5 11" id="KW-0472">Membrane</keyword>
<keyword evidence="11" id="KW-0967">Endosome</keyword>
<feature type="compositionally biased region" description="Polar residues" evidence="12">
    <location>
        <begin position="348"/>
        <end position="359"/>
    </location>
</feature>
<evidence type="ECO:0000259" key="13">
    <source>
        <dbReference type="PROSITE" id="PS50004"/>
    </source>
</evidence>
<dbReference type="AlphaFoldDB" id="A0A286UA04"/>
<dbReference type="GO" id="GO:0005509">
    <property type="term" value="F:calcium ion binding"/>
    <property type="evidence" value="ECO:0007669"/>
    <property type="project" value="InterPro"/>
</dbReference>
<comment type="catalytic activity">
    <reaction evidence="11">
        <text>a 1,2-diacyl-sn-glycero-3-phospho-L-serine + H(+) = a 1,2-diacyl-sn-glycero-3-phosphoethanolamine + CO2</text>
        <dbReference type="Rhea" id="RHEA:20828"/>
        <dbReference type="ChEBI" id="CHEBI:15378"/>
        <dbReference type="ChEBI" id="CHEBI:16526"/>
        <dbReference type="ChEBI" id="CHEBI:57262"/>
        <dbReference type="ChEBI" id="CHEBI:64612"/>
        <dbReference type="EC" id="4.1.1.65"/>
    </reaction>
</comment>
<feature type="region of interest" description="Disordered" evidence="12">
    <location>
        <begin position="727"/>
        <end position="767"/>
    </location>
</feature>
<dbReference type="InterPro" id="IPR000008">
    <property type="entry name" value="C2_dom"/>
</dbReference>
<organism evidence="15 16">
    <name type="scientific">Pyrrhoderma noxium</name>
    <dbReference type="NCBI Taxonomy" id="2282107"/>
    <lineage>
        <taxon>Eukaryota</taxon>
        <taxon>Fungi</taxon>
        <taxon>Dikarya</taxon>
        <taxon>Basidiomycota</taxon>
        <taxon>Agaricomycotina</taxon>
        <taxon>Agaricomycetes</taxon>
        <taxon>Hymenochaetales</taxon>
        <taxon>Hymenochaetaceae</taxon>
        <taxon>Pyrrhoderma</taxon>
    </lineage>
</organism>
<feature type="region of interest" description="Disordered" evidence="12">
    <location>
        <begin position="641"/>
        <end position="678"/>
    </location>
</feature>
<feature type="active site" description="Charge relay system; for autoendoproteolytic cleavage activity" evidence="11">
    <location>
        <position position="964"/>
    </location>
</feature>
<name>A0A286UA04_9AGAM</name>
<dbReference type="PROSITE" id="PS50222">
    <property type="entry name" value="EF_HAND_2"/>
    <property type="match status" value="1"/>
</dbReference>
<feature type="compositionally biased region" description="Low complexity" evidence="12">
    <location>
        <begin position="749"/>
        <end position="765"/>
    </location>
</feature>
<dbReference type="GO" id="GO:0005795">
    <property type="term" value="C:Golgi stack"/>
    <property type="evidence" value="ECO:0007669"/>
    <property type="project" value="UniProtKB-UniRule"/>
</dbReference>
<dbReference type="OrthoDB" id="67700at2759"/>
<dbReference type="Gene3D" id="2.60.40.150">
    <property type="entry name" value="C2 domain"/>
    <property type="match status" value="2"/>
</dbReference>
<dbReference type="SUPFAM" id="SSF49562">
    <property type="entry name" value="C2 domain (Calcium/lipid-binding domain, CaLB)"/>
    <property type="match status" value="2"/>
</dbReference>
<dbReference type="GO" id="GO:0010008">
    <property type="term" value="C:endosome membrane"/>
    <property type="evidence" value="ECO:0007669"/>
    <property type="project" value="UniProtKB-SubCell"/>
</dbReference>
<dbReference type="STRING" id="2282107.A0A286UA04"/>
<comment type="caution">
    <text evidence="15">The sequence shown here is derived from an EMBL/GenBank/DDBJ whole genome shotgun (WGS) entry which is preliminary data.</text>
</comment>
<feature type="compositionally biased region" description="Acidic residues" evidence="12">
    <location>
        <begin position="257"/>
        <end position="280"/>
    </location>
</feature>
<comment type="PTM">
    <text evidence="11">Is synthesized initially as an inactive proenzyme. Formation of the active enzyme involves a self-maturation process in which the active site pyruvoyl group is generated from an internal serine residue via an autocatalytic post-translational modification. Two non-identical subunits are generated from the proenzyme in this reaction, and the pyruvate is formed at the N-terminus of the alpha chain, which is derived from the carboxyl end of the proenzyme. The autoendoproteolytic cleavage occurs by a canonical serine protease mechanism, in which the side chain hydroxyl group of the serine supplies its oxygen atom to form the C-terminus of the beta chain, while the remainder of the serine residue undergoes an oxidative deamination to produce ammonia and the pyruvoyl prosthetic group on the alpha chain. During this reaction, the Ser that is part of the protease active site of the proenzyme becomes the pyruvoyl prosthetic group, which constitutes an essential element of the active site of the mature decarboxylase.</text>
</comment>
<feature type="active site" description="Charge relay system; for autoendoproteolytic cleavage activity" evidence="11">
    <location>
        <position position="1109"/>
    </location>
</feature>
<accession>A0A286UA04</accession>
<dbReference type="InterPro" id="IPR035892">
    <property type="entry name" value="C2_domain_sf"/>
</dbReference>
<evidence type="ECO:0000256" key="1">
    <source>
        <dbReference type="ARBA" id="ARBA00005189"/>
    </source>
</evidence>
<reference evidence="15 16" key="1">
    <citation type="journal article" date="2017" name="Mol. Ecol.">
        <title>Comparative and population genomic landscape of Phellinus noxius: A hypervariable fungus causing root rot in trees.</title>
        <authorList>
            <person name="Chung C.L."/>
            <person name="Lee T.J."/>
            <person name="Akiba M."/>
            <person name="Lee H.H."/>
            <person name="Kuo T.H."/>
            <person name="Liu D."/>
            <person name="Ke H.M."/>
            <person name="Yokoi T."/>
            <person name="Roa M.B."/>
            <person name="Lu M.J."/>
            <person name="Chang Y.Y."/>
            <person name="Ann P.J."/>
            <person name="Tsai J.N."/>
            <person name="Chen C.Y."/>
            <person name="Tzean S.S."/>
            <person name="Ota Y."/>
            <person name="Hattori T."/>
            <person name="Sahashi N."/>
            <person name="Liou R.F."/>
            <person name="Kikuchi T."/>
            <person name="Tsai I.J."/>
        </authorList>
    </citation>
    <scope>NUCLEOTIDE SEQUENCE [LARGE SCALE GENOMIC DNA]</scope>
    <source>
        <strain evidence="15 16">FFPRI411160</strain>
    </source>
</reference>
<dbReference type="InterPro" id="IPR011992">
    <property type="entry name" value="EF-hand-dom_pair"/>
</dbReference>
<feature type="active site" description="Schiff-base intermediate with substrate; via pyruvic acid; for decarboxylase activity" evidence="11">
    <location>
        <position position="1109"/>
    </location>
</feature>
<dbReference type="InterPro" id="IPR033179">
    <property type="entry name" value="PSD_type2_pro"/>
</dbReference>
<keyword evidence="8 11" id="KW-0456">Lyase</keyword>
<dbReference type="Gene3D" id="1.10.238.10">
    <property type="entry name" value="EF-hand"/>
    <property type="match status" value="1"/>
</dbReference>
<evidence type="ECO:0000256" key="7">
    <source>
        <dbReference type="ARBA" id="ARBA00023209"/>
    </source>
</evidence>
<feature type="site" description="Cleavage (non-hydrolytic); by autocatalysis" evidence="11">
    <location>
        <begin position="1108"/>
        <end position="1109"/>
    </location>
</feature>
<sequence>MGLKTAVCCNQSHLLAVTPSVPGPLMAGDKKVVKIKKALKSAARLPAKVRVSGGRGSGRNVMNPIPGEQPVVHLRVQITGCKDLLAKDRNGFSDPFVVVSLARNRYSTPVAKKTLNPVYAAKEATFTFPIYLSLADKLGVLELVAWDKDMLKKDYLGETSLQLESWFKDQPSKDFEDPRNTPVSLNLVSSRAGTSASGSVQIKLGFLAPETPNHSMNFDEIYEELLHRSRDAHMTLLSAPPTEGIGTIRTNDTMPAYEDDGLSTDEDLTDEEYEEREDELPISLSQSPPSTPTLEQAPDTSKDGVPNVNIVVPSPISPFTVAPLPVPTPKTSLGAKIPRVFKKRPTLTPASSSDSGAINSVSSSPGLPSPTTPSRPTTPGTPATVGKRARFRRKWRDQSGDYNFTAAHDIIGIVMLDIKSAVDLPKLRNMTRTGWDMDPFVVISFGKKVFRTRVIRHSLNPIWDEKLLFHVRRYEANFKIQLTVLDWDKLSSNDHVGDASFDVSELLKNAPDKDSETGLYSENVGKSDLEFKEFNLSLSTAKEMPWESKHNPVLNIRAKYQPYDALRQQFWRQYLKQYDTDDSELISRIELTSMLDSLGSTLSKETVDSFFTKFGKRPHEDELTFNEAIRCLEEELCRPSAQKKRIASEESGVPDTSTPATPMLMNNGSGGTNPSPKLVFDSLDFSGAAAHPTAIIKGALTEEPQSKELLPAYTTEPNQQPLLAAAQTVETPLSSSPKSGQIANPERQASSSSSSDADDSGATSEDSFERVINVKNCPLCHRPRMNSRAEVDIVTHLAVCASQDWGRVDRMIVGNFVTASQAQRKWYTKVISKVSAGNYKLGANSANIIVQNRMTGQLEEEKMQVYVRLGIRLLYKGAKSRMEGARARRLLKSLSIKQGVKYDSPDSANDIPTFIQFHNLNTEEILDPLDSFKTFNEFFYRKLKPDARPVDSPDDPTRLVSAADCRMMAFETVNDATRLWIKGREFSVARLLGEAYGTRIDKYNGGALAIFRLAPQDYHRFHSPVDGKIGPMTCIAGEYYTVNPQAIRTTLDVYGENVRRIVPIDSPVFGRVMAVCIGAMMVGSIKTTVQEGEEVKRGQEFGYFAFGGSTIVCLFEKGAVEWDEDLLINGRASLETLVRVGMGIGHSCRPAPGATD</sequence>
<evidence type="ECO:0000256" key="9">
    <source>
        <dbReference type="ARBA" id="ARBA00023264"/>
    </source>
</evidence>
<dbReference type="PANTHER" id="PTHR10067">
    <property type="entry name" value="PHOSPHATIDYLSERINE DECARBOXYLASE"/>
    <property type="match status" value="1"/>
</dbReference>
<gene>
    <name evidence="11" type="primary">PSD2</name>
    <name evidence="15" type="ORF">PNOK_0796400</name>
</gene>